<dbReference type="PANTHER" id="PTHR12753">
    <property type="entry name" value="AD-003 - RELATED"/>
    <property type="match status" value="1"/>
</dbReference>
<comment type="catalytic activity">
    <reaction evidence="8">
        <text>N-terminal L-seryl-L-prolyl-L-lysyl-[protein] + 3 S-adenosyl-L-methionine = N-terminal N,N,N-trimethyl-L-seryl-L-prolyl-L-lysyl-[protein] + 3 S-adenosyl-L-homocysteine + 3 H(+)</text>
        <dbReference type="Rhea" id="RHEA:54724"/>
        <dbReference type="Rhea" id="RHEA-COMP:13789"/>
        <dbReference type="Rhea" id="RHEA-COMP:13973"/>
        <dbReference type="ChEBI" id="CHEBI:15378"/>
        <dbReference type="ChEBI" id="CHEBI:57856"/>
        <dbReference type="ChEBI" id="CHEBI:59789"/>
        <dbReference type="ChEBI" id="CHEBI:138061"/>
        <dbReference type="ChEBI" id="CHEBI:138317"/>
        <dbReference type="EC" id="2.1.1.244"/>
    </reaction>
</comment>
<proteinExistence type="inferred from homology"/>
<dbReference type="InterPro" id="IPR008576">
    <property type="entry name" value="MeTrfase_NTM1"/>
</dbReference>
<keyword evidence="2" id="KW-0489">Methyltransferase</keyword>
<evidence type="ECO:0000256" key="5">
    <source>
        <dbReference type="ARBA" id="ARBA00039112"/>
    </source>
</evidence>
<evidence type="ECO:0000256" key="9">
    <source>
        <dbReference type="ARBA" id="ARBA00047885"/>
    </source>
</evidence>
<dbReference type="GO" id="GO:0032259">
    <property type="term" value="P:methylation"/>
    <property type="evidence" value="ECO:0007669"/>
    <property type="project" value="UniProtKB-KW"/>
</dbReference>
<reference evidence="12" key="1">
    <citation type="journal article" date="2020" name="Nat. Commun.">
        <title>Large-scale genome sequencing of mycorrhizal fungi provides insights into the early evolution of symbiotic traits.</title>
        <authorList>
            <person name="Miyauchi S."/>
            <person name="Kiss E."/>
            <person name="Kuo A."/>
            <person name="Drula E."/>
            <person name="Kohler A."/>
            <person name="Sanchez-Garcia M."/>
            <person name="Morin E."/>
            <person name="Andreopoulos B."/>
            <person name="Barry K.W."/>
            <person name="Bonito G."/>
            <person name="Buee M."/>
            <person name="Carver A."/>
            <person name="Chen C."/>
            <person name="Cichocki N."/>
            <person name="Clum A."/>
            <person name="Culley D."/>
            <person name="Crous P.W."/>
            <person name="Fauchery L."/>
            <person name="Girlanda M."/>
            <person name="Hayes R.D."/>
            <person name="Keri Z."/>
            <person name="LaButti K."/>
            <person name="Lipzen A."/>
            <person name="Lombard V."/>
            <person name="Magnuson J."/>
            <person name="Maillard F."/>
            <person name="Murat C."/>
            <person name="Nolan M."/>
            <person name="Ohm R.A."/>
            <person name="Pangilinan J."/>
            <person name="Pereira M.F."/>
            <person name="Perotto S."/>
            <person name="Peter M."/>
            <person name="Pfister S."/>
            <person name="Riley R."/>
            <person name="Sitrit Y."/>
            <person name="Stielow J.B."/>
            <person name="Szollosi G."/>
            <person name="Zifcakova L."/>
            <person name="Stursova M."/>
            <person name="Spatafora J.W."/>
            <person name="Tedersoo L."/>
            <person name="Vaario L.M."/>
            <person name="Yamada A."/>
            <person name="Yan M."/>
            <person name="Wang P."/>
            <person name="Xu J."/>
            <person name="Bruns T."/>
            <person name="Baldrian P."/>
            <person name="Vilgalys R."/>
            <person name="Dunand C."/>
            <person name="Henrissat B."/>
            <person name="Grigoriev I.V."/>
            <person name="Hibbett D."/>
            <person name="Nagy L.G."/>
            <person name="Martin F.M."/>
        </authorList>
    </citation>
    <scope>NUCLEOTIDE SEQUENCE</scope>
    <source>
        <strain evidence="12">UH-Tt-Lm1</strain>
    </source>
</reference>
<dbReference type="GO" id="GO:0005737">
    <property type="term" value="C:cytoplasm"/>
    <property type="evidence" value="ECO:0007669"/>
    <property type="project" value="TreeGrafter"/>
</dbReference>
<keyword evidence="13" id="KW-1185">Reference proteome</keyword>
<dbReference type="PIRSF" id="PIRSF016958">
    <property type="entry name" value="DUF858_MeTrfase_lik"/>
    <property type="match status" value="1"/>
</dbReference>
<feature type="binding site" evidence="11">
    <location>
        <position position="206"/>
    </location>
    <ligand>
        <name>S-adenosyl-L-methionine</name>
        <dbReference type="ChEBI" id="CHEBI:59789"/>
    </ligand>
</feature>
<evidence type="ECO:0000256" key="1">
    <source>
        <dbReference type="ARBA" id="ARBA00009059"/>
    </source>
</evidence>
<keyword evidence="3" id="KW-0808">Transferase</keyword>
<evidence type="ECO:0000256" key="8">
    <source>
        <dbReference type="ARBA" id="ARBA00047306"/>
    </source>
</evidence>
<evidence type="ECO:0000256" key="10">
    <source>
        <dbReference type="ARBA" id="ARBA00048167"/>
    </source>
</evidence>
<dbReference type="EMBL" id="WIUZ02000001">
    <property type="protein sequence ID" value="KAF9792215.1"/>
    <property type="molecule type" value="Genomic_DNA"/>
</dbReference>
<dbReference type="GO" id="GO:0071885">
    <property type="term" value="F:N-terminal protein N-methyltransferase activity"/>
    <property type="evidence" value="ECO:0007669"/>
    <property type="project" value="UniProtKB-EC"/>
</dbReference>
<dbReference type="Pfam" id="PF05891">
    <property type="entry name" value="Methyltransf_PK"/>
    <property type="match status" value="2"/>
</dbReference>
<comment type="caution">
    <text evidence="12">The sequence shown here is derived from an EMBL/GenBank/DDBJ whole genome shotgun (WGS) entry which is preliminary data.</text>
</comment>
<name>A0A9P6HPS9_9AGAM</name>
<dbReference type="InterPro" id="IPR029063">
    <property type="entry name" value="SAM-dependent_MTases_sf"/>
</dbReference>
<reference evidence="12" key="2">
    <citation type="submission" date="2020-11" db="EMBL/GenBank/DDBJ databases">
        <authorList>
            <consortium name="DOE Joint Genome Institute"/>
            <person name="Kuo A."/>
            <person name="Miyauchi S."/>
            <person name="Kiss E."/>
            <person name="Drula E."/>
            <person name="Kohler A."/>
            <person name="Sanchez-Garcia M."/>
            <person name="Andreopoulos B."/>
            <person name="Barry K.W."/>
            <person name="Bonito G."/>
            <person name="Buee M."/>
            <person name="Carver A."/>
            <person name="Chen C."/>
            <person name="Cichocki N."/>
            <person name="Clum A."/>
            <person name="Culley D."/>
            <person name="Crous P.W."/>
            <person name="Fauchery L."/>
            <person name="Girlanda M."/>
            <person name="Hayes R."/>
            <person name="Keri Z."/>
            <person name="Labutti K."/>
            <person name="Lipzen A."/>
            <person name="Lombard V."/>
            <person name="Magnuson J."/>
            <person name="Maillard F."/>
            <person name="Morin E."/>
            <person name="Murat C."/>
            <person name="Nolan M."/>
            <person name="Ohm R."/>
            <person name="Pangilinan J."/>
            <person name="Pereira M."/>
            <person name="Perotto S."/>
            <person name="Peter M."/>
            <person name="Riley R."/>
            <person name="Sitrit Y."/>
            <person name="Stielow B."/>
            <person name="Szollosi G."/>
            <person name="Zifcakova L."/>
            <person name="Stursova M."/>
            <person name="Spatafora J.W."/>
            <person name="Tedersoo L."/>
            <person name="Vaario L.-M."/>
            <person name="Yamada A."/>
            <person name="Yan M."/>
            <person name="Wang P."/>
            <person name="Xu J."/>
            <person name="Bruns T."/>
            <person name="Baldrian P."/>
            <person name="Vilgalys R."/>
            <person name="Henrissat B."/>
            <person name="Grigoriev I.V."/>
            <person name="Hibbett D."/>
            <person name="Nagy L.G."/>
            <person name="Martin F.M."/>
        </authorList>
    </citation>
    <scope>NUCLEOTIDE SEQUENCE</scope>
    <source>
        <strain evidence="12">UH-Tt-Lm1</strain>
    </source>
</reference>
<feature type="binding site" evidence="11">
    <location>
        <position position="90"/>
    </location>
    <ligand>
        <name>S-adenosyl-L-methionine</name>
        <dbReference type="ChEBI" id="CHEBI:59789"/>
    </ligand>
</feature>
<comment type="catalytic activity">
    <reaction evidence="10">
        <text>N-terminal L-alanyl-L-prolyl-L-lysyl-[protein] + 3 S-adenosyl-L-methionine = N-terminal N,N,N-trimethyl-L-alanyl-L-prolyl-L-lysyl-[protein] + 3 S-adenosyl-L-homocysteine + 3 H(+)</text>
        <dbReference type="Rhea" id="RHEA:54712"/>
        <dbReference type="Rhea" id="RHEA-COMP:13785"/>
        <dbReference type="Rhea" id="RHEA-COMP:13971"/>
        <dbReference type="ChEBI" id="CHEBI:15378"/>
        <dbReference type="ChEBI" id="CHEBI:57856"/>
        <dbReference type="ChEBI" id="CHEBI:59789"/>
        <dbReference type="ChEBI" id="CHEBI:138057"/>
        <dbReference type="ChEBI" id="CHEBI:138315"/>
        <dbReference type="EC" id="2.1.1.244"/>
    </reaction>
</comment>
<evidence type="ECO:0000256" key="7">
    <source>
        <dbReference type="ARBA" id="ARBA00043129"/>
    </source>
</evidence>
<feature type="binding site" evidence="11">
    <location>
        <position position="85"/>
    </location>
    <ligand>
        <name>S-adenosyl-L-methionine</name>
        <dbReference type="ChEBI" id="CHEBI:59789"/>
    </ligand>
</feature>
<organism evidence="12 13">
    <name type="scientific">Thelephora terrestris</name>
    <dbReference type="NCBI Taxonomy" id="56493"/>
    <lineage>
        <taxon>Eukaryota</taxon>
        <taxon>Fungi</taxon>
        <taxon>Dikarya</taxon>
        <taxon>Basidiomycota</taxon>
        <taxon>Agaricomycotina</taxon>
        <taxon>Agaricomycetes</taxon>
        <taxon>Thelephorales</taxon>
        <taxon>Thelephoraceae</taxon>
        <taxon>Thelephora</taxon>
    </lineage>
</organism>
<evidence type="ECO:0000256" key="6">
    <source>
        <dbReference type="ARBA" id="ARBA00039449"/>
    </source>
</evidence>
<sequence>MSNRFAHLADQEPVVEDGIEYWESQPASLDGVLGGFGTGSLPRIDALGSRQLLLELFPELCTVPSPLKPATVRERSARFRALDVGAGIGRVTRDVLLHLVQDVVLVEPVEKYVQEAWSRAQFQENPVLDQDSIDAEDETLEEIDFRVLWKGIREQKTSVTLIQSTHQSLDPSDPLSSTKYIGRVGYKPSPNELGDINSKFDLIWCQWSLGHLSNPELILFFTRAKSALRDFESVMIVKENVCAEIEGSMRGGMVFDDQDSSLTRSNRTFKALFKEAGMSLHLEKTQEGFPEGLYEVKM</sequence>
<comment type="similarity">
    <text evidence="1">Belongs to the methyltransferase superfamily. NTM1 family.</text>
</comment>
<dbReference type="PANTHER" id="PTHR12753:SF0">
    <property type="entry name" value="ALPHA N-TERMINAL PROTEIN METHYLTRANSFERASE 1"/>
    <property type="match status" value="1"/>
</dbReference>
<evidence type="ECO:0000256" key="3">
    <source>
        <dbReference type="ARBA" id="ARBA00022679"/>
    </source>
</evidence>
<gene>
    <name evidence="12" type="ORF">BJ322DRAFT_996552</name>
</gene>
<dbReference type="AlphaFoldDB" id="A0A9P6HPS9"/>
<protein>
    <recommendedName>
        <fullName evidence="6">Alpha N-terminal protein methyltransferase 1</fullName>
        <ecNumber evidence="5">2.1.1.244</ecNumber>
    </recommendedName>
    <alternativeName>
        <fullName evidence="7">X-Pro-Lys N-terminal protein methyltransferase 1</fullName>
    </alternativeName>
</protein>
<comment type="catalytic activity">
    <reaction evidence="9">
        <text>N-terminal L-prolyl-L-prolyl-L-lysyl-[protein] + 2 S-adenosyl-L-methionine = N-terminal N,N-dimethyl-L-prolyl-L-prolyl-L-lysyl-[protein] + 2 S-adenosyl-L-homocysteine + 2 H(+)</text>
        <dbReference type="Rhea" id="RHEA:54736"/>
        <dbReference type="Rhea" id="RHEA-COMP:13787"/>
        <dbReference type="Rhea" id="RHEA-COMP:13974"/>
        <dbReference type="ChEBI" id="CHEBI:15378"/>
        <dbReference type="ChEBI" id="CHEBI:57856"/>
        <dbReference type="ChEBI" id="CHEBI:59789"/>
        <dbReference type="ChEBI" id="CHEBI:138059"/>
        <dbReference type="ChEBI" id="CHEBI:138318"/>
        <dbReference type="EC" id="2.1.1.244"/>
    </reaction>
</comment>
<keyword evidence="4 11" id="KW-0949">S-adenosyl-L-methionine</keyword>
<evidence type="ECO:0000256" key="2">
    <source>
        <dbReference type="ARBA" id="ARBA00022603"/>
    </source>
</evidence>
<dbReference type="EC" id="2.1.1.244" evidence="5"/>
<evidence type="ECO:0000256" key="4">
    <source>
        <dbReference type="ARBA" id="ARBA00022691"/>
    </source>
</evidence>
<evidence type="ECO:0000256" key="11">
    <source>
        <dbReference type="PIRSR" id="PIRSR016958-1"/>
    </source>
</evidence>
<accession>A0A9P6HPS9</accession>
<dbReference type="OrthoDB" id="1298661at2759"/>
<evidence type="ECO:0000313" key="12">
    <source>
        <dbReference type="EMBL" id="KAF9792215.1"/>
    </source>
</evidence>
<dbReference type="Gene3D" id="3.40.50.150">
    <property type="entry name" value="Vaccinia Virus protein VP39"/>
    <property type="match status" value="1"/>
</dbReference>
<evidence type="ECO:0000313" key="13">
    <source>
        <dbReference type="Proteomes" id="UP000736335"/>
    </source>
</evidence>
<dbReference type="Proteomes" id="UP000736335">
    <property type="component" value="Unassembled WGS sequence"/>
</dbReference>
<dbReference type="SUPFAM" id="SSF53335">
    <property type="entry name" value="S-adenosyl-L-methionine-dependent methyltransferases"/>
    <property type="match status" value="1"/>
</dbReference>